<dbReference type="InterPro" id="IPR013785">
    <property type="entry name" value="Aldolase_TIM"/>
</dbReference>
<evidence type="ECO:0000256" key="6">
    <source>
        <dbReference type="ARBA" id="ARBA00022723"/>
    </source>
</evidence>
<dbReference type="PANTHER" id="PTHR42917">
    <property type="entry name" value="2,4-DIENOYL-COA REDUCTASE"/>
    <property type="match status" value="1"/>
</dbReference>
<dbReference type="Gene3D" id="3.40.50.720">
    <property type="entry name" value="NAD(P)-binding Rossmann-like Domain"/>
    <property type="match status" value="1"/>
</dbReference>
<dbReference type="SUPFAM" id="SSF51905">
    <property type="entry name" value="FAD/NAD(P)-binding domain"/>
    <property type="match status" value="1"/>
</dbReference>
<evidence type="ECO:0000256" key="9">
    <source>
        <dbReference type="ARBA" id="ARBA00023014"/>
    </source>
</evidence>
<name>A0AA50CVD8_9HYPH</name>
<keyword evidence="10" id="KW-0614">Plasmid</keyword>
<keyword evidence="8" id="KW-0408">Iron</keyword>
<dbReference type="GO" id="GO:0008670">
    <property type="term" value="F:2,4-dienoyl-CoA reductase (NADPH) activity"/>
    <property type="evidence" value="ECO:0007669"/>
    <property type="project" value="TreeGrafter"/>
</dbReference>
<evidence type="ECO:0000256" key="4">
    <source>
        <dbReference type="ARBA" id="ARBA00022630"/>
    </source>
</evidence>
<evidence type="ECO:0000256" key="3">
    <source>
        <dbReference type="ARBA" id="ARBA00011048"/>
    </source>
</evidence>
<evidence type="ECO:0000256" key="5">
    <source>
        <dbReference type="ARBA" id="ARBA00022643"/>
    </source>
</evidence>
<dbReference type="GO" id="GO:0033543">
    <property type="term" value="P:fatty acid beta-oxidation, unsaturated, even number, reductase/isomerase pathway"/>
    <property type="evidence" value="ECO:0007669"/>
    <property type="project" value="TreeGrafter"/>
</dbReference>
<dbReference type="Proteomes" id="UP001234585">
    <property type="component" value="Plasmid unnamed4"/>
</dbReference>
<dbReference type="EMBL" id="CP132306">
    <property type="protein sequence ID" value="WLS01052.1"/>
    <property type="molecule type" value="Genomic_DNA"/>
</dbReference>
<keyword evidence="9" id="KW-0411">Iron-sulfur</keyword>
<dbReference type="Gene3D" id="3.20.20.70">
    <property type="entry name" value="Aldolase class I"/>
    <property type="match status" value="1"/>
</dbReference>
<comment type="similarity">
    <text evidence="3">In the N-terminal section; belongs to the NADH:flavin oxidoreductase/NADH oxidase family.</text>
</comment>
<dbReference type="SUPFAM" id="SSF51971">
    <property type="entry name" value="Nucleotide-binding domain"/>
    <property type="match status" value="1"/>
</dbReference>
<dbReference type="InterPro" id="IPR001155">
    <property type="entry name" value="OxRdtase_FMN_N"/>
</dbReference>
<evidence type="ECO:0000256" key="8">
    <source>
        <dbReference type="ARBA" id="ARBA00023004"/>
    </source>
</evidence>
<evidence type="ECO:0000256" key="1">
    <source>
        <dbReference type="ARBA" id="ARBA00001917"/>
    </source>
</evidence>
<dbReference type="SUPFAM" id="SSF51395">
    <property type="entry name" value="FMN-linked oxidoreductases"/>
    <property type="match status" value="1"/>
</dbReference>
<reference evidence="10 11" key="1">
    <citation type="submission" date="2023-08" db="EMBL/GenBank/DDBJ databases">
        <title>Pathogen: clinical or host-associated sample.</title>
        <authorList>
            <person name="Hergert J."/>
            <person name="Casey R."/>
            <person name="Wagner J."/>
            <person name="Young E.L."/>
            <person name="Oakeson K.F."/>
        </authorList>
    </citation>
    <scope>NUCLEOTIDE SEQUENCE [LARGE SCALE GENOMIC DNA]</scope>
    <source>
        <strain evidence="10 11">1760953</strain>
        <plasmid evidence="10 11">unnamed4</plasmid>
    </source>
</reference>
<evidence type="ECO:0000256" key="2">
    <source>
        <dbReference type="ARBA" id="ARBA00001966"/>
    </source>
</evidence>
<keyword evidence="4" id="KW-0285">Flavoprotein</keyword>
<dbReference type="Pfam" id="PF00724">
    <property type="entry name" value="Oxidored_FMN"/>
    <property type="match status" value="1"/>
</dbReference>
<geneLocation type="plasmid" evidence="10 11">
    <name>unnamed4</name>
</geneLocation>
<dbReference type="CDD" id="cd04734">
    <property type="entry name" value="OYE_like_3_FMN"/>
    <property type="match status" value="1"/>
</dbReference>
<dbReference type="AlphaFoldDB" id="A0AA50CVD8"/>
<keyword evidence="5" id="KW-0288">FMN</keyword>
<dbReference type="GO" id="GO:0046872">
    <property type="term" value="F:metal ion binding"/>
    <property type="evidence" value="ECO:0007669"/>
    <property type="project" value="UniProtKB-KW"/>
</dbReference>
<dbReference type="InterPro" id="IPR023753">
    <property type="entry name" value="FAD/NAD-binding_dom"/>
</dbReference>
<comment type="cofactor">
    <cofactor evidence="2">
        <name>[4Fe-4S] cluster</name>
        <dbReference type="ChEBI" id="CHEBI:49883"/>
    </cofactor>
</comment>
<gene>
    <name evidence="10" type="ORF">Q9313_26370</name>
</gene>
<protein>
    <submittedName>
        <fullName evidence="10">NADH:flavin oxidoreductase</fullName>
    </submittedName>
</protein>
<dbReference type="InterPro" id="IPR051793">
    <property type="entry name" value="NADH:flavin_oxidoreductase"/>
</dbReference>
<accession>A0AA50CVD8</accession>
<keyword evidence="11" id="KW-1185">Reference proteome</keyword>
<evidence type="ECO:0000313" key="11">
    <source>
        <dbReference type="Proteomes" id="UP001234585"/>
    </source>
</evidence>
<comment type="cofactor">
    <cofactor evidence="1">
        <name>FMN</name>
        <dbReference type="ChEBI" id="CHEBI:58210"/>
    </cofactor>
</comment>
<dbReference type="GO" id="GO:0010181">
    <property type="term" value="F:FMN binding"/>
    <property type="evidence" value="ECO:0007669"/>
    <property type="project" value="InterPro"/>
</dbReference>
<proteinExistence type="inferred from homology"/>
<dbReference type="InterPro" id="IPR036188">
    <property type="entry name" value="FAD/NAD-bd_sf"/>
</dbReference>
<keyword evidence="6" id="KW-0479">Metal-binding</keyword>
<dbReference type="PRINTS" id="PR00419">
    <property type="entry name" value="ADXRDTASE"/>
</dbReference>
<evidence type="ECO:0000313" key="10">
    <source>
        <dbReference type="EMBL" id="WLS01052.1"/>
    </source>
</evidence>
<sequence length="652" mass="70062">MKDSALKKLFSPLQIGGVTIKNRIMSTGHDTVLPTDSTVNEKLIAYQISRARGGVGLIVLQVSGVHETARYTSHILMATDDSCIDGYRKISDAVHQYGTKIFAQLFHPGKEILETNDGLLLPAFAPSAVPTDRYHVTPRAFSGRMIKEIIEGYGDAARRMEAGGIDGVEIVSSHGNLPAQFLNPLSNLRTDEYGGDAKKRRYFLEQVIANIRSKTSPGFVVGLRISVDEMYENGLQEEDALEAICALEQRLSYVNVTLGSAATNSGAMHIAAPMMFKAGYVTPMAERVKKRVSIPVFVTGRINQPQDAEAILAAGHADMCGMTRALIADPEMPNKAEAGRLDDIRACIACNQSCIGRFQKSVSISCIQNPVSGRETRFGNIVRSAEPKKIAVIGGGLAGMKAAVAARERGHNVTLFEASPALGGQALIAQLVPERSEFGGAVTNLLREIELSRVSVRLNTEVDRSVIDDFAPDAIILATGAIPYIPPYEQLGDLDVVQANDVLRDKAKCGHSVVIADWSANWVGIGTAVKLSRSGCRVRLAVNGAVPGELIQNYTRDYLNGLLHSCGVEVIPYARLYGVDTGTVYLQHTANRDAIVLEDVDTLVLASASVAVDALAEELDSYPGNIRLVGDCLTPRTAEEAIFEGFAAGIAI</sequence>
<keyword evidence="7" id="KW-0560">Oxidoreductase</keyword>
<dbReference type="PANTHER" id="PTHR42917:SF2">
    <property type="entry name" value="2,4-DIENOYL-COA REDUCTASE [(2E)-ENOYL-COA-PRODUCING]"/>
    <property type="match status" value="1"/>
</dbReference>
<dbReference type="Gene3D" id="3.50.50.60">
    <property type="entry name" value="FAD/NAD(P)-binding domain"/>
    <property type="match status" value="1"/>
</dbReference>
<dbReference type="Pfam" id="PF07992">
    <property type="entry name" value="Pyr_redox_2"/>
    <property type="match status" value="1"/>
</dbReference>
<dbReference type="GO" id="GO:0051536">
    <property type="term" value="F:iron-sulfur cluster binding"/>
    <property type="evidence" value="ECO:0007669"/>
    <property type="project" value="UniProtKB-KW"/>
</dbReference>
<evidence type="ECO:0000256" key="7">
    <source>
        <dbReference type="ARBA" id="ARBA00023002"/>
    </source>
</evidence>
<organism evidence="10 11">
    <name type="scientific">Shinella sumterensis</name>
    <dbReference type="NCBI Taxonomy" id="1967501"/>
    <lineage>
        <taxon>Bacteria</taxon>
        <taxon>Pseudomonadati</taxon>
        <taxon>Pseudomonadota</taxon>
        <taxon>Alphaproteobacteria</taxon>
        <taxon>Hyphomicrobiales</taxon>
        <taxon>Rhizobiaceae</taxon>
        <taxon>Shinella</taxon>
    </lineage>
</organism>